<reference evidence="3" key="1">
    <citation type="submission" date="2016-11" db="UniProtKB">
        <authorList>
            <consortium name="WormBaseParasite"/>
        </authorList>
    </citation>
    <scope>IDENTIFICATION</scope>
</reference>
<feature type="compositionally biased region" description="Basic and acidic residues" evidence="1">
    <location>
        <begin position="545"/>
        <end position="559"/>
    </location>
</feature>
<feature type="compositionally biased region" description="Low complexity" evidence="1">
    <location>
        <begin position="719"/>
        <end position="731"/>
    </location>
</feature>
<feature type="region of interest" description="Disordered" evidence="1">
    <location>
        <begin position="1"/>
        <end position="78"/>
    </location>
</feature>
<proteinExistence type="predicted"/>
<dbReference type="AlphaFoldDB" id="A0A1I7T054"/>
<keyword evidence="2" id="KW-1185">Reference proteome</keyword>
<evidence type="ECO:0000256" key="1">
    <source>
        <dbReference type="SAM" id="MobiDB-lite"/>
    </source>
</evidence>
<evidence type="ECO:0000313" key="2">
    <source>
        <dbReference type="Proteomes" id="UP000095282"/>
    </source>
</evidence>
<accession>A0A1I7T054</accession>
<dbReference type="WBParaSite" id="Csp11.Scaffold44.g250.t1">
    <property type="protein sequence ID" value="Csp11.Scaffold44.g250.t1"/>
    <property type="gene ID" value="Csp11.Scaffold44.g250"/>
</dbReference>
<organism evidence="2 3">
    <name type="scientific">Caenorhabditis tropicalis</name>
    <dbReference type="NCBI Taxonomy" id="1561998"/>
    <lineage>
        <taxon>Eukaryota</taxon>
        <taxon>Metazoa</taxon>
        <taxon>Ecdysozoa</taxon>
        <taxon>Nematoda</taxon>
        <taxon>Chromadorea</taxon>
        <taxon>Rhabditida</taxon>
        <taxon>Rhabditina</taxon>
        <taxon>Rhabditomorpha</taxon>
        <taxon>Rhabditoidea</taxon>
        <taxon>Rhabditidae</taxon>
        <taxon>Peloderinae</taxon>
        <taxon>Caenorhabditis</taxon>
    </lineage>
</organism>
<evidence type="ECO:0000313" key="3">
    <source>
        <dbReference type="WBParaSite" id="Csp11.Scaffold44.g250.t1"/>
    </source>
</evidence>
<protein>
    <submittedName>
        <fullName evidence="3">Zinc finger protein</fullName>
    </submittedName>
</protein>
<feature type="region of interest" description="Disordered" evidence="1">
    <location>
        <begin position="810"/>
        <end position="841"/>
    </location>
</feature>
<feature type="region of interest" description="Disordered" evidence="1">
    <location>
        <begin position="680"/>
        <end position="754"/>
    </location>
</feature>
<feature type="compositionally biased region" description="Polar residues" evidence="1">
    <location>
        <begin position="680"/>
        <end position="710"/>
    </location>
</feature>
<feature type="compositionally biased region" description="Polar residues" evidence="1">
    <location>
        <begin position="732"/>
        <end position="742"/>
    </location>
</feature>
<dbReference type="Proteomes" id="UP000095282">
    <property type="component" value="Unplaced"/>
</dbReference>
<feature type="compositionally biased region" description="Polar residues" evidence="1">
    <location>
        <begin position="603"/>
        <end position="618"/>
    </location>
</feature>
<feature type="compositionally biased region" description="Low complexity" evidence="1">
    <location>
        <begin position="565"/>
        <end position="578"/>
    </location>
</feature>
<name>A0A1I7T054_9PELO</name>
<feature type="region of interest" description="Disordered" evidence="1">
    <location>
        <begin position="532"/>
        <end position="579"/>
    </location>
</feature>
<feature type="compositionally biased region" description="Polar residues" evidence="1">
    <location>
        <begin position="1"/>
        <end position="12"/>
    </location>
</feature>
<feature type="compositionally biased region" description="Polar residues" evidence="1">
    <location>
        <begin position="57"/>
        <end position="77"/>
    </location>
</feature>
<feature type="region of interest" description="Disordered" evidence="1">
    <location>
        <begin position="603"/>
        <end position="639"/>
    </location>
</feature>
<sequence length="870" mass="96129">MSSVPETSSNGVQPKLLRFDNFQEQRNSTLVTYDLEPQLLRHQNRQSQDTDHRRTNSTDPNENTVVTANQSQPAHQESNLDREMFPARNGFQYIGAQNNVQLPSGSYPNAGPPPIHFQQLQGSYQSQRGFQPWSAQSVQPPQSNQGCYYQPQNQFMEPPPGYFDDMQTCSNQNVGVHSTIQPYHNNQAQSYPNPNMLVYSMQPISYQGFNVQTTQNPTIQLPYSNQQLQPCNTSTQRLNGNVHPPDGQQMHMFGSNAVIQSAIPNYDQSTYQSMVMQQLIPNGNVQNATPSNSLAATPHSTQQSINENIMPSSESSDRQQDSNLKMMFFSNPAIRVMNDPNGGFWISFHNDKHQSAIGGRTEISASLPSTSTTPFTSVGSASPFSAAEIIPINSIADVETTTTVAQDPSNLTVNKPAVDKAPEVTTNSVCTAIPVDRPHDEVDAVTVANFVVEVEAVSVIGNSTVSPNSKASQENRENETMVTFNEQFEATNSGQAEIEQNELLSTVPNNVVPPKKISQKSIGRANRRLVLHSKSHQGKVSYNKKQAERNAENERRSVDNSDAVDLTATSTDLTATSTPEDIVEPVEEKKIIRDLRLAANPQSSNCDIDVSQSNSSVTPPLKPIISKSKKSAKKRDEKQKIETKAINKNNVDSEKIDESEIETTSTTLAVSRTIYQHTTSESYPVADMQSSKPDTQNVDSGNDLTDSPLSKSAAPLEKNQFANEENNQQNEISVRTSEQNAGNYAVDCSSPDKLSDLKITPEVEKTPNHTEKHEIRLQLPATAVTASIIANLNTQKTNKTNVETTLEASTAPVKNTEKDTGEKKNKKKKTKKKEQVDRKQDNLEELENLKAESQIVKEVLEAQMVTKNKK</sequence>